<proteinExistence type="predicted"/>
<dbReference type="SUPFAM" id="SSF51182">
    <property type="entry name" value="RmlC-like cupins"/>
    <property type="match status" value="1"/>
</dbReference>
<dbReference type="Gene3D" id="1.10.260.40">
    <property type="entry name" value="lambda repressor-like DNA-binding domains"/>
    <property type="match status" value="1"/>
</dbReference>
<dbReference type="InterPro" id="IPR014710">
    <property type="entry name" value="RmlC-like_jellyroll"/>
</dbReference>
<evidence type="ECO:0000256" key="1">
    <source>
        <dbReference type="ARBA" id="ARBA00023125"/>
    </source>
</evidence>
<protein>
    <submittedName>
        <fullName evidence="3">XRE family transcriptional regulator</fullName>
    </submittedName>
</protein>
<dbReference type="GO" id="GO:0005829">
    <property type="term" value="C:cytosol"/>
    <property type="evidence" value="ECO:0007669"/>
    <property type="project" value="TreeGrafter"/>
</dbReference>
<dbReference type="SUPFAM" id="SSF47413">
    <property type="entry name" value="lambda repressor-like DNA-binding domains"/>
    <property type="match status" value="1"/>
</dbReference>
<accession>A0AAE3UGJ9</accession>
<dbReference type="SMART" id="SM00530">
    <property type="entry name" value="HTH_XRE"/>
    <property type="match status" value="1"/>
</dbReference>
<dbReference type="AlphaFoldDB" id="A0AAE3UGJ9"/>
<dbReference type="EMBL" id="JASJOU010000008">
    <property type="protein sequence ID" value="MDJ1503371.1"/>
    <property type="molecule type" value="Genomic_DNA"/>
</dbReference>
<organism evidence="3 4">
    <name type="scientific">Xanthocytophaga agilis</name>
    <dbReference type="NCBI Taxonomy" id="3048010"/>
    <lineage>
        <taxon>Bacteria</taxon>
        <taxon>Pseudomonadati</taxon>
        <taxon>Bacteroidota</taxon>
        <taxon>Cytophagia</taxon>
        <taxon>Cytophagales</taxon>
        <taxon>Rhodocytophagaceae</taxon>
        <taxon>Xanthocytophaga</taxon>
    </lineage>
</organism>
<reference evidence="3" key="1">
    <citation type="submission" date="2023-05" db="EMBL/GenBank/DDBJ databases">
        <authorList>
            <person name="Zhang X."/>
        </authorList>
    </citation>
    <scope>NUCLEOTIDE SEQUENCE</scope>
    <source>
        <strain evidence="3">BD1B2-1</strain>
    </source>
</reference>
<dbReference type="PROSITE" id="PS50943">
    <property type="entry name" value="HTH_CROC1"/>
    <property type="match status" value="1"/>
</dbReference>
<keyword evidence="1" id="KW-0238">DNA-binding</keyword>
<dbReference type="Pfam" id="PF07883">
    <property type="entry name" value="Cupin_2"/>
    <property type="match status" value="1"/>
</dbReference>
<gene>
    <name evidence="3" type="ORF">QNI22_22065</name>
</gene>
<dbReference type="RefSeq" id="WP_314513994.1">
    <property type="nucleotide sequence ID" value="NZ_JASJOU010000008.1"/>
</dbReference>
<keyword evidence="4" id="KW-1185">Reference proteome</keyword>
<dbReference type="InterPro" id="IPR050807">
    <property type="entry name" value="TransReg_Diox_bact_type"/>
</dbReference>
<dbReference type="GO" id="GO:0003700">
    <property type="term" value="F:DNA-binding transcription factor activity"/>
    <property type="evidence" value="ECO:0007669"/>
    <property type="project" value="TreeGrafter"/>
</dbReference>
<dbReference type="CDD" id="cd00093">
    <property type="entry name" value="HTH_XRE"/>
    <property type="match status" value="1"/>
</dbReference>
<evidence type="ECO:0000313" key="4">
    <source>
        <dbReference type="Proteomes" id="UP001232063"/>
    </source>
</evidence>
<feature type="domain" description="HTH cro/C1-type" evidence="2">
    <location>
        <begin position="13"/>
        <end position="67"/>
    </location>
</feature>
<dbReference type="Proteomes" id="UP001232063">
    <property type="component" value="Unassembled WGS sequence"/>
</dbReference>
<dbReference type="Pfam" id="PF01381">
    <property type="entry name" value="HTH_3"/>
    <property type="match status" value="1"/>
</dbReference>
<dbReference type="CDD" id="cd02209">
    <property type="entry name" value="cupin_XRE_C"/>
    <property type="match status" value="1"/>
</dbReference>
<dbReference type="InterPro" id="IPR013096">
    <property type="entry name" value="Cupin_2"/>
</dbReference>
<name>A0AAE3UGJ9_9BACT</name>
<dbReference type="InterPro" id="IPR001387">
    <property type="entry name" value="Cro/C1-type_HTH"/>
</dbReference>
<dbReference type="InterPro" id="IPR010982">
    <property type="entry name" value="Lambda_DNA-bd_dom_sf"/>
</dbReference>
<comment type="caution">
    <text evidence="3">The sequence shown here is derived from an EMBL/GenBank/DDBJ whole genome shotgun (WGS) entry which is preliminary data.</text>
</comment>
<dbReference type="PANTHER" id="PTHR46797:SF1">
    <property type="entry name" value="METHYLPHOSPHONATE SYNTHASE"/>
    <property type="match status" value="1"/>
</dbReference>
<dbReference type="GO" id="GO:0003677">
    <property type="term" value="F:DNA binding"/>
    <property type="evidence" value="ECO:0007669"/>
    <property type="project" value="UniProtKB-KW"/>
</dbReference>
<dbReference type="Gene3D" id="2.60.120.10">
    <property type="entry name" value="Jelly Rolls"/>
    <property type="match status" value="1"/>
</dbReference>
<evidence type="ECO:0000313" key="3">
    <source>
        <dbReference type="EMBL" id="MDJ1503371.1"/>
    </source>
</evidence>
<dbReference type="InterPro" id="IPR011051">
    <property type="entry name" value="RmlC_Cupin_sf"/>
</dbReference>
<evidence type="ECO:0000259" key="2">
    <source>
        <dbReference type="PROSITE" id="PS50943"/>
    </source>
</evidence>
<dbReference type="PANTHER" id="PTHR46797">
    <property type="entry name" value="HTH-TYPE TRANSCRIPTIONAL REGULATOR"/>
    <property type="match status" value="1"/>
</dbReference>
<sequence>MNNQIFIRIGKKIREIRNQQQIKLQELAEESQISKGLLSRIENGRTIPSLPVLLSIVRSLKINLDVFFEGLDLPEQQKYILRRKSEYTPFEKEEGFGFLYHSILTSSIPSVTVEAVILDLQPGSQRDPVITDGYEFKYLLKGEIEYQLGDDVIVMQEGDSLFFNGKIPHVPINRTTIPASLLVIYLLLPTGSTGN</sequence>